<protein>
    <submittedName>
        <fullName evidence="1">Uncharacterized protein</fullName>
    </submittedName>
</protein>
<dbReference type="EMBL" id="LAZR01029798">
    <property type="protein sequence ID" value="KKL58509.1"/>
    <property type="molecule type" value="Genomic_DNA"/>
</dbReference>
<reference evidence="1" key="1">
    <citation type="journal article" date="2015" name="Nature">
        <title>Complex archaea that bridge the gap between prokaryotes and eukaryotes.</title>
        <authorList>
            <person name="Spang A."/>
            <person name="Saw J.H."/>
            <person name="Jorgensen S.L."/>
            <person name="Zaremba-Niedzwiedzka K."/>
            <person name="Martijn J."/>
            <person name="Lind A.E."/>
            <person name="van Eijk R."/>
            <person name="Schleper C."/>
            <person name="Guy L."/>
            <person name="Ettema T.J."/>
        </authorList>
    </citation>
    <scope>NUCLEOTIDE SEQUENCE</scope>
</reference>
<sequence length="270" mass="28636">MATEPVIGRFNNPQSLAQLTRGRGWNSELVGFLLPYARQNFIYKEYDFLETAIGDDPNTDWSTDDGGGASSTGYATDANAEGGTISAHSGTDDNKGIALIHDSICLNPSANPGIHVRMKIDDVSEVAHEMGMCDALTDESLVAVVDRGDSDYTIGNGLAAGVILGYDSDTTTQKGFDLVTEGATDGAEGVAVGSTTDANPIEDTVYFDVVIQAFANAGYAIMNHNLALSQGLAVGPDADQLMRYRIFTGTRGAAAVLPTIDLIRTWRERS</sequence>
<dbReference type="AlphaFoldDB" id="A0A0F9DA22"/>
<name>A0A0F9DA22_9ZZZZ</name>
<gene>
    <name evidence="1" type="ORF">LCGC14_2224670</name>
</gene>
<accession>A0A0F9DA22</accession>
<organism evidence="1">
    <name type="scientific">marine sediment metagenome</name>
    <dbReference type="NCBI Taxonomy" id="412755"/>
    <lineage>
        <taxon>unclassified sequences</taxon>
        <taxon>metagenomes</taxon>
        <taxon>ecological metagenomes</taxon>
    </lineage>
</organism>
<proteinExistence type="predicted"/>
<evidence type="ECO:0000313" key="1">
    <source>
        <dbReference type="EMBL" id="KKL58509.1"/>
    </source>
</evidence>
<comment type="caution">
    <text evidence="1">The sequence shown here is derived from an EMBL/GenBank/DDBJ whole genome shotgun (WGS) entry which is preliminary data.</text>
</comment>